<dbReference type="Pfam" id="PF00126">
    <property type="entry name" value="HTH_1"/>
    <property type="match status" value="1"/>
</dbReference>
<evidence type="ECO:0000256" key="4">
    <source>
        <dbReference type="ARBA" id="ARBA00023159"/>
    </source>
</evidence>
<protein>
    <submittedName>
        <fullName evidence="7">DNA-binding transcriptional regulator, LysR family</fullName>
    </submittedName>
</protein>
<dbReference type="OrthoDB" id="8479357at2"/>
<evidence type="ECO:0000259" key="6">
    <source>
        <dbReference type="PROSITE" id="PS50931"/>
    </source>
</evidence>
<dbReference type="FunFam" id="1.10.10.10:FF:000001">
    <property type="entry name" value="LysR family transcriptional regulator"/>
    <property type="match status" value="1"/>
</dbReference>
<dbReference type="EMBL" id="CYHG01000018">
    <property type="protein sequence ID" value="CUB06456.1"/>
    <property type="molecule type" value="Genomic_DNA"/>
</dbReference>
<dbReference type="STRING" id="1137284.GCA_001418205_03591"/>
<sequence length="308" mass="33833">MELRQLRYFLKVVECGSLGKAALELDVGTSALSQQISKLENELSTRLLNRTSTGALPTSAGMAFMHHAQLAVRQAEQAVIAAQKERASGYVSIGMPPTTATVLALPLIRAMREQYPHIHLHIVEMLSGYLENMLNARQLDLAILFHKETVHRWSTRALLDEELFLICAPEHVAASDASSPVHIKDLAETKLIMPSGLHGLRTNLMAAFERHNIQPNIIMEVDGLTLLMDTVHQGFGATIQPGSAAARFDKSGLCIRRVEDNQLIRRNYLVSLPDDDLSPSALATRATMTKVAKDLVNSGIWSGANWIG</sequence>
<evidence type="ECO:0000256" key="1">
    <source>
        <dbReference type="ARBA" id="ARBA00009437"/>
    </source>
</evidence>
<reference evidence="8" key="1">
    <citation type="submission" date="2015-08" db="EMBL/GenBank/DDBJ databases">
        <authorList>
            <person name="Varghese N."/>
        </authorList>
    </citation>
    <scope>NUCLEOTIDE SEQUENCE [LARGE SCALE GENOMIC DNA]</scope>
    <source>
        <strain evidence="8">JCM 18476</strain>
    </source>
</reference>
<dbReference type="Gene3D" id="1.10.10.10">
    <property type="entry name" value="Winged helix-like DNA-binding domain superfamily/Winged helix DNA-binding domain"/>
    <property type="match status" value="1"/>
</dbReference>
<keyword evidence="8" id="KW-1185">Reference proteome</keyword>
<dbReference type="InterPro" id="IPR036388">
    <property type="entry name" value="WH-like_DNA-bd_sf"/>
</dbReference>
<dbReference type="GO" id="GO:0003700">
    <property type="term" value="F:DNA-binding transcription factor activity"/>
    <property type="evidence" value="ECO:0007669"/>
    <property type="project" value="InterPro"/>
</dbReference>
<dbReference type="PANTHER" id="PTHR30293:SF0">
    <property type="entry name" value="NITROGEN ASSIMILATION REGULATORY PROTEIN NAC"/>
    <property type="match status" value="1"/>
</dbReference>
<keyword evidence="2" id="KW-0805">Transcription regulation</keyword>
<comment type="similarity">
    <text evidence="1">Belongs to the LysR transcriptional regulatory family.</text>
</comment>
<dbReference type="GO" id="GO:2000142">
    <property type="term" value="P:regulation of DNA-templated transcription initiation"/>
    <property type="evidence" value="ECO:0007669"/>
    <property type="project" value="TreeGrafter"/>
</dbReference>
<dbReference type="InterPro" id="IPR036390">
    <property type="entry name" value="WH_DNA-bd_sf"/>
</dbReference>
<dbReference type="RefSeq" id="WP_055464596.1">
    <property type="nucleotide sequence ID" value="NZ_CYHG01000018.1"/>
</dbReference>
<evidence type="ECO:0000256" key="5">
    <source>
        <dbReference type="ARBA" id="ARBA00023163"/>
    </source>
</evidence>
<evidence type="ECO:0000313" key="7">
    <source>
        <dbReference type="EMBL" id="CUB06456.1"/>
    </source>
</evidence>
<dbReference type="GO" id="GO:0003677">
    <property type="term" value="F:DNA binding"/>
    <property type="evidence" value="ECO:0007669"/>
    <property type="project" value="UniProtKB-KW"/>
</dbReference>
<feature type="domain" description="HTH lysR-type" evidence="6">
    <location>
        <begin position="1"/>
        <end position="58"/>
    </location>
</feature>
<dbReference type="Gene3D" id="3.40.190.290">
    <property type="match status" value="1"/>
</dbReference>
<keyword evidence="5" id="KW-0804">Transcription</keyword>
<dbReference type="InterPro" id="IPR000847">
    <property type="entry name" value="LysR_HTH_N"/>
</dbReference>
<keyword evidence="3 7" id="KW-0238">DNA-binding</keyword>
<dbReference type="SUPFAM" id="SSF53850">
    <property type="entry name" value="Periplasmic binding protein-like II"/>
    <property type="match status" value="1"/>
</dbReference>
<name>A0A0K6ITL3_9GAMM</name>
<organism evidence="7 8">
    <name type="scientific">Marinomonas fungiae</name>
    <dbReference type="NCBI Taxonomy" id="1137284"/>
    <lineage>
        <taxon>Bacteria</taxon>
        <taxon>Pseudomonadati</taxon>
        <taxon>Pseudomonadota</taxon>
        <taxon>Gammaproteobacteria</taxon>
        <taxon>Oceanospirillales</taxon>
        <taxon>Oceanospirillaceae</taxon>
        <taxon>Marinomonas</taxon>
    </lineage>
</organism>
<dbReference type="SUPFAM" id="SSF46785">
    <property type="entry name" value="Winged helix' DNA-binding domain"/>
    <property type="match status" value="1"/>
</dbReference>
<dbReference type="CDD" id="cd08433">
    <property type="entry name" value="PBP2_Nac"/>
    <property type="match status" value="1"/>
</dbReference>
<keyword evidence="4" id="KW-0010">Activator</keyword>
<evidence type="ECO:0000256" key="2">
    <source>
        <dbReference type="ARBA" id="ARBA00023015"/>
    </source>
</evidence>
<proteinExistence type="inferred from homology"/>
<evidence type="ECO:0000256" key="3">
    <source>
        <dbReference type="ARBA" id="ARBA00023125"/>
    </source>
</evidence>
<dbReference type="AlphaFoldDB" id="A0A0K6ITL3"/>
<dbReference type="Pfam" id="PF03466">
    <property type="entry name" value="LysR_substrate"/>
    <property type="match status" value="1"/>
</dbReference>
<dbReference type="PROSITE" id="PS50931">
    <property type="entry name" value="HTH_LYSR"/>
    <property type="match status" value="1"/>
</dbReference>
<dbReference type="Proteomes" id="UP000182769">
    <property type="component" value="Unassembled WGS sequence"/>
</dbReference>
<dbReference type="InterPro" id="IPR005119">
    <property type="entry name" value="LysR_subst-bd"/>
</dbReference>
<evidence type="ECO:0000313" key="8">
    <source>
        <dbReference type="Proteomes" id="UP000182769"/>
    </source>
</evidence>
<gene>
    <name evidence="7" type="ORF">Ga0061065_11823</name>
</gene>
<dbReference type="PANTHER" id="PTHR30293">
    <property type="entry name" value="TRANSCRIPTIONAL REGULATORY PROTEIN NAC-RELATED"/>
    <property type="match status" value="1"/>
</dbReference>
<accession>A0A0K6ITL3</accession>